<evidence type="ECO:0000256" key="4">
    <source>
        <dbReference type="ARBA" id="ARBA00022614"/>
    </source>
</evidence>
<dbReference type="Pfam" id="PF13855">
    <property type="entry name" value="LRR_8"/>
    <property type="match status" value="1"/>
</dbReference>
<name>A0ABM4A510_ZIZJJ</name>
<evidence type="ECO:0000256" key="3">
    <source>
        <dbReference type="ARBA" id="ARBA00022475"/>
    </source>
</evidence>
<protein>
    <submittedName>
        <fullName evidence="12">Receptor-like protein 33</fullName>
    </submittedName>
</protein>
<dbReference type="InterPro" id="IPR032675">
    <property type="entry name" value="LRR_dom_sf"/>
</dbReference>
<comment type="similarity">
    <text evidence="2">Belongs to the RLP family.</text>
</comment>
<keyword evidence="5" id="KW-0812">Transmembrane</keyword>
<keyword evidence="9" id="KW-0675">Receptor</keyword>
<evidence type="ECO:0000256" key="7">
    <source>
        <dbReference type="ARBA" id="ARBA00022989"/>
    </source>
</evidence>
<proteinExistence type="inferred from homology"/>
<evidence type="ECO:0000256" key="8">
    <source>
        <dbReference type="ARBA" id="ARBA00023136"/>
    </source>
</evidence>
<evidence type="ECO:0000256" key="1">
    <source>
        <dbReference type="ARBA" id="ARBA00004251"/>
    </source>
</evidence>
<evidence type="ECO:0000256" key="6">
    <source>
        <dbReference type="ARBA" id="ARBA00022737"/>
    </source>
</evidence>
<sequence length="176" mass="19148">MNLFEIILTIFTSIDLSNNMLEGEIPSSLGNLRSLVVLNLSSNSFTGIIPSSLGNMGDLESLDLSKNKLFGRIPQQLTKLTFLEYLNLSQNRLIGPIPQGRQLDTFSSSSFKGNPGLCGPQLSKKCENVDTPMSCPSRELESKVGFSWEGIAIGYGCGLVVGLICGHVTLSRTNWF</sequence>
<comment type="subcellular location">
    <subcellularLocation>
        <location evidence="1">Cell membrane</location>
        <topology evidence="1">Single-pass type I membrane protein</topology>
    </subcellularLocation>
</comment>
<organism evidence="11 12">
    <name type="scientific">Ziziphus jujuba</name>
    <name type="common">Chinese jujube</name>
    <name type="synonym">Ziziphus sativa</name>
    <dbReference type="NCBI Taxonomy" id="326968"/>
    <lineage>
        <taxon>Eukaryota</taxon>
        <taxon>Viridiplantae</taxon>
        <taxon>Streptophyta</taxon>
        <taxon>Embryophyta</taxon>
        <taxon>Tracheophyta</taxon>
        <taxon>Spermatophyta</taxon>
        <taxon>Magnoliopsida</taxon>
        <taxon>eudicotyledons</taxon>
        <taxon>Gunneridae</taxon>
        <taxon>Pentapetalae</taxon>
        <taxon>rosids</taxon>
        <taxon>fabids</taxon>
        <taxon>Rosales</taxon>
        <taxon>Rhamnaceae</taxon>
        <taxon>Paliureae</taxon>
        <taxon>Ziziphus</taxon>
    </lineage>
</organism>
<dbReference type="Gene3D" id="3.80.10.10">
    <property type="entry name" value="Ribonuclease Inhibitor"/>
    <property type="match status" value="1"/>
</dbReference>
<keyword evidence="7" id="KW-1133">Transmembrane helix</keyword>
<evidence type="ECO:0000313" key="11">
    <source>
        <dbReference type="Proteomes" id="UP001652623"/>
    </source>
</evidence>
<keyword evidence="8" id="KW-0472">Membrane</keyword>
<dbReference type="Pfam" id="PF00560">
    <property type="entry name" value="LRR_1"/>
    <property type="match status" value="1"/>
</dbReference>
<keyword evidence="10" id="KW-0325">Glycoprotein</keyword>
<keyword evidence="11" id="KW-1185">Reference proteome</keyword>
<dbReference type="InterPro" id="IPR001611">
    <property type="entry name" value="Leu-rich_rpt"/>
</dbReference>
<dbReference type="RefSeq" id="XP_060671817.1">
    <property type="nucleotide sequence ID" value="XM_060815834.1"/>
</dbReference>
<accession>A0ABM4A510</accession>
<keyword evidence="4" id="KW-0433">Leucine-rich repeat</keyword>
<keyword evidence="3" id="KW-1003">Cell membrane</keyword>
<dbReference type="PRINTS" id="PR00019">
    <property type="entry name" value="LEURICHRPT"/>
</dbReference>
<evidence type="ECO:0000256" key="9">
    <source>
        <dbReference type="ARBA" id="ARBA00023170"/>
    </source>
</evidence>
<evidence type="ECO:0000313" key="12">
    <source>
        <dbReference type="RefSeq" id="XP_060671817.1"/>
    </source>
</evidence>
<gene>
    <name evidence="12" type="primary">LOC107435964</name>
</gene>
<reference evidence="12" key="1">
    <citation type="submission" date="2025-08" db="UniProtKB">
        <authorList>
            <consortium name="RefSeq"/>
        </authorList>
    </citation>
    <scope>IDENTIFICATION</scope>
    <source>
        <tissue evidence="12">Seedling</tissue>
    </source>
</reference>
<evidence type="ECO:0000256" key="2">
    <source>
        <dbReference type="ARBA" id="ARBA00009592"/>
    </source>
</evidence>
<dbReference type="PANTHER" id="PTHR27004">
    <property type="entry name" value="RECEPTOR-LIKE PROTEIN 12 ISOFORM X1"/>
    <property type="match status" value="1"/>
</dbReference>
<evidence type="ECO:0000256" key="10">
    <source>
        <dbReference type="ARBA" id="ARBA00023180"/>
    </source>
</evidence>
<keyword evidence="6" id="KW-0677">Repeat</keyword>
<dbReference type="GeneID" id="107435964"/>
<evidence type="ECO:0000256" key="5">
    <source>
        <dbReference type="ARBA" id="ARBA00022692"/>
    </source>
</evidence>
<dbReference type="SUPFAM" id="SSF52058">
    <property type="entry name" value="L domain-like"/>
    <property type="match status" value="1"/>
</dbReference>
<dbReference type="Proteomes" id="UP001652623">
    <property type="component" value="Chromosome 3"/>
</dbReference>
<dbReference type="PANTHER" id="PTHR27004:SF428">
    <property type="entry name" value="OS01G0160600 PROTEIN"/>
    <property type="match status" value="1"/>
</dbReference>